<dbReference type="InterPro" id="IPR027417">
    <property type="entry name" value="P-loop_NTPase"/>
</dbReference>
<evidence type="ECO:0000313" key="1">
    <source>
        <dbReference type="EMBL" id="OWY98733.1"/>
    </source>
</evidence>
<accession>A0A225V0N5</accession>
<evidence type="ECO:0000313" key="2">
    <source>
        <dbReference type="Proteomes" id="UP000198211"/>
    </source>
</evidence>
<dbReference type="SUPFAM" id="SSF52540">
    <property type="entry name" value="P-loop containing nucleoside triphosphate hydrolases"/>
    <property type="match status" value="1"/>
</dbReference>
<dbReference type="Proteomes" id="UP000198211">
    <property type="component" value="Unassembled WGS sequence"/>
</dbReference>
<dbReference type="Pfam" id="PF13604">
    <property type="entry name" value="AAA_30"/>
    <property type="match status" value="1"/>
</dbReference>
<dbReference type="AlphaFoldDB" id="A0A225V0N5"/>
<name>A0A225V0N5_9STRA</name>
<reference evidence="2" key="1">
    <citation type="submission" date="2017-03" db="EMBL/GenBank/DDBJ databases">
        <title>Phytopthora megakarya and P. palmivora, two closely related causual agents of cacao black pod achieved similar genome size and gene model numbers by different mechanisms.</title>
        <authorList>
            <person name="Ali S."/>
            <person name="Shao J."/>
            <person name="Larry D.J."/>
            <person name="Kronmiller B."/>
            <person name="Shen D."/>
            <person name="Strem M.D."/>
            <person name="Melnick R.L."/>
            <person name="Guiltinan M.J."/>
            <person name="Tyler B.M."/>
            <person name="Meinhardt L.W."/>
            <person name="Bailey B.A."/>
        </authorList>
    </citation>
    <scope>NUCLEOTIDE SEQUENCE [LARGE SCALE GENOMIC DNA]</scope>
    <source>
        <strain evidence="2">zdho120</strain>
    </source>
</reference>
<organism evidence="1 2">
    <name type="scientific">Phytophthora megakarya</name>
    <dbReference type="NCBI Taxonomy" id="4795"/>
    <lineage>
        <taxon>Eukaryota</taxon>
        <taxon>Sar</taxon>
        <taxon>Stramenopiles</taxon>
        <taxon>Oomycota</taxon>
        <taxon>Peronosporomycetes</taxon>
        <taxon>Peronosporales</taxon>
        <taxon>Peronosporaceae</taxon>
        <taxon>Phytophthora</taxon>
    </lineage>
</organism>
<gene>
    <name evidence="1" type="ORF">PHMEG_00030432</name>
</gene>
<dbReference type="EMBL" id="NBNE01009131">
    <property type="protein sequence ID" value="OWY98733.1"/>
    <property type="molecule type" value="Genomic_DNA"/>
</dbReference>
<dbReference type="Gene3D" id="3.40.50.300">
    <property type="entry name" value="P-loop containing nucleotide triphosphate hydrolases"/>
    <property type="match status" value="1"/>
</dbReference>
<sequence length="842" mass="94844">GLLGNVRAYFGMIETQGRGTLHGHFLIWLSGCPPNAETFEQELRSEGDAFTRGIVDYADSIVTTELPISLSRGTCVQCGGSLDGLIPLPIPVEAHENAVNYEDPILSCELFREVSMVPPSLDDERCSPMDSAFIVSALALRFNQHWWSHTSSCFKTSKLAGSKEVCRYGFPRERELCSRIDESGFHPHRQIAHEYINGFNPTIMETFRCNHDIQLLLGGTGSTDRIYYCCKYVTKTQKRMDSMAAIALAAFKRREEREQIEMQNEPTIQNATMSRRRVGSMAFNVTNRQEIAGPLAVLYLLHGSCCYHSHNCCQLPLREILKQLKGEGEHSCQLVQRRDSEGDANRSKFRAVSVLDDYLYRPHLCDTLTLYEFVARSYRRRRLEGTNPDMFYLDRHPLSETHCLGMHVLESVPMITGFQIPRWKENAPLNTKENYAAAVLVLFRPFRRLEDLLDDEPNTSNGWIDSYLRWRDFRSDIAREIMCNLDDYYAGKETADNGGESNLAFLSSELNSDSEGEDDGMFGSDSGEENICAGDNIDDVDLLGQFDFGGGDDTLVLTSSDLDPVVCPTMMRPKETLEQTIERFGDYNMFHGTIATINEVNSECAGFQYCEATENVLSGQKVIQSWVSENALNVERLREWISSPDSDSTLHCNFHVGDERNTEIVELLSEALASDYRNWQGRKIAQRTVPNISACSSLQDISQAYTLNEKQHVAFCTVGEAILKRWRMKENGEFVCDQSFQDAQLRMFLGGEGGTGKSRVIEAVEALCNSWGHRLSIVKTALTGKATTIIGGKTLASFILALERGLSTVDLENLDIIVVDEVSMIKKAEFSKLDRLLRKQKK</sequence>
<dbReference type="InterPro" id="IPR051055">
    <property type="entry name" value="PIF1_helicase"/>
</dbReference>
<dbReference type="OrthoDB" id="129330at2759"/>
<protein>
    <submittedName>
        <fullName evidence="1">Uncharacterized protein</fullName>
    </submittedName>
</protein>
<proteinExistence type="predicted"/>
<dbReference type="PANTHER" id="PTHR47642">
    <property type="entry name" value="ATP-DEPENDENT DNA HELICASE"/>
    <property type="match status" value="1"/>
</dbReference>
<keyword evidence="2" id="KW-1185">Reference proteome</keyword>
<feature type="non-terminal residue" evidence="1">
    <location>
        <position position="1"/>
    </location>
</feature>
<comment type="caution">
    <text evidence="1">The sequence shown here is derived from an EMBL/GenBank/DDBJ whole genome shotgun (WGS) entry which is preliminary data.</text>
</comment>